<protein>
    <recommendedName>
        <fullName evidence="2">AMIN-like domain-containing protein</fullName>
    </recommendedName>
</protein>
<reference evidence="4" key="1">
    <citation type="submission" date="2018-07" db="EMBL/GenBank/DDBJ databases">
        <authorList>
            <person name="Kim H."/>
        </authorList>
    </citation>
    <scope>NUCLEOTIDE SEQUENCE [LARGE SCALE GENOMIC DNA]</scope>
    <source>
        <strain evidence="4">F02</strain>
    </source>
</reference>
<evidence type="ECO:0000256" key="1">
    <source>
        <dbReference type="SAM" id="SignalP"/>
    </source>
</evidence>
<organism evidence="3 4">
    <name type="scientific">Ephemeroptericola cinctiostellae</name>
    <dbReference type="NCBI Taxonomy" id="2268024"/>
    <lineage>
        <taxon>Bacteria</taxon>
        <taxon>Pseudomonadati</taxon>
        <taxon>Pseudomonadota</taxon>
        <taxon>Betaproteobacteria</taxon>
        <taxon>Burkholderiales</taxon>
        <taxon>Burkholderiaceae</taxon>
        <taxon>Ephemeroptericola</taxon>
    </lineage>
</organism>
<feature type="domain" description="AMIN-like" evidence="2">
    <location>
        <begin position="39"/>
        <end position="148"/>
    </location>
</feature>
<name>A0A345DB75_9BURK</name>
<keyword evidence="1" id="KW-0732">Signal</keyword>
<keyword evidence="4" id="KW-1185">Reference proteome</keyword>
<dbReference type="Proteomes" id="UP000252182">
    <property type="component" value="Chromosome"/>
</dbReference>
<dbReference type="EMBL" id="CP031124">
    <property type="protein sequence ID" value="AXF85613.1"/>
    <property type="molecule type" value="Genomic_DNA"/>
</dbReference>
<dbReference type="AlphaFoldDB" id="A0A345DB75"/>
<sequence length="150" mass="16290">MKAMALIAAGVLWSVSTTASAYCHTNNSIRSAKNTHIGMYEYVVFTIKGNLLGSYAVSTVTGPSFEEDPSGNMITVTGPAYTKIQFTGVKWMCTIQQQYVVPKSTVKQVAKVGQFEGVVGFVVGHTAATYLGQYTYSIPGYQKVVLKFQH</sequence>
<evidence type="ECO:0000259" key="2">
    <source>
        <dbReference type="Pfam" id="PF24837"/>
    </source>
</evidence>
<feature type="signal peptide" evidence="1">
    <location>
        <begin position="1"/>
        <end position="21"/>
    </location>
</feature>
<dbReference type="Pfam" id="PF24837">
    <property type="entry name" value="AMIN-like"/>
    <property type="match status" value="1"/>
</dbReference>
<dbReference type="RefSeq" id="WP_114562791.1">
    <property type="nucleotide sequence ID" value="NZ_CP031124.1"/>
</dbReference>
<dbReference type="InterPro" id="IPR056303">
    <property type="entry name" value="AMIN-like"/>
</dbReference>
<proteinExistence type="predicted"/>
<gene>
    <name evidence="3" type="ORF">DTO96_101344</name>
</gene>
<dbReference type="KEGG" id="hyf:DTO96_101344"/>
<evidence type="ECO:0000313" key="3">
    <source>
        <dbReference type="EMBL" id="AXF85613.1"/>
    </source>
</evidence>
<accession>A0A345DB75</accession>
<evidence type="ECO:0000313" key="4">
    <source>
        <dbReference type="Proteomes" id="UP000252182"/>
    </source>
</evidence>
<feature type="chain" id="PRO_5016830803" description="AMIN-like domain-containing protein" evidence="1">
    <location>
        <begin position="22"/>
        <end position="150"/>
    </location>
</feature>